<evidence type="ECO:0000313" key="2">
    <source>
        <dbReference type="Proteomes" id="UP000248544"/>
    </source>
</evidence>
<dbReference type="Proteomes" id="UP000248544">
    <property type="component" value="Unassembled WGS sequence"/>
</dbReference>
<gene>
    <name evidence="1" type="ORF">C1I98_07320</name>
</gene>
<dbReference type="PANTHER" id="PTHR48098:SF1">
    <property type="entry name" value="DIACYLGLYCEROL ACYLTRANSFERASE_MYCOLYLTRANSFERASE AG85A"/>
    <property type="match status" value="1"/>
</dbReference>
<dbReference type="PANTHER" id="PTHR48098">
    <property type="entry name" value="ENTEROCHELIN ESTERASE-RELATED"/>
    <property type="match status" value="1"/>
</dbReference>
<accession>A0A2W2HQY9</accession>
<dbReference type="InterPro" id="IPR029058">
    <property type="entry name" value="AB_hydrolase_fold"/>
</dbReference>
<dbReference type="SUPFAM" id="SSF53474">
    <property type="entry name" value="alpha/beta-Hydrolases"/>
    <property type="match status" value="1"/>
</dbReference>
<dbReference type="GO" id="GO:0016747">
    <property type="term" value="F:acyltransferase activity, transferring groups other than amino-acyl groups"/>
    <property type="evidence" value="ECO:0007669"/>
    <property type="project" value="TreeGrafter"/>
</dbReference>
<dbReference type="EMBL" id="POUA01000035">
    <property type="protein sequence ID" value="PZG52198.1"/>
    <property type="molecule type" value="Genomic_DNA"/>
</dbReference>
<evidence type="ECO:0000313" key="1">
    <source>
        <dbReference type="EMBL" id="PZG52198.1"/>
    </source>
</evidence>
<dbReference type="Pfam" id="PF00756">
    <property type="entry name" value="Esterase"/>
    <property type="match status" value="1"/>
</dbReference>
<protein>
    <submittedName>
        <fullName evidence="1">Esterase family protein</fullName>
    </submittedName>
</protein>
<reference evidence="1 2" key="1">
    <citation type="submission" date="2018-01" db="EMBL/GenBank/DDBJ databases">
        <title>Draft genome sequence of Sphaerisporangium sp. 7K107.</title>
        <authorList>
            <person name="Sahin N."/>
            <person name="Saygin H."/>
            <person name="Ay H."/>
        </authorList>
    </citation>
    <scope>NUCLEOTIDE SEQUENCE [LARGE SCALE GENOMIC DNA]</scope>
    <source>
        <strain evidence="1 2">7K107</strain>
    </source>
</reference>
<dbReference type="Gene3D" id="3.40.50.1820">
    <property type="entry name" value="alpha/beta hydrolase"/>
    <property type="match status" value="1"/>
</dbReference>
<comment type="caution">
    <text evidence="1">The sequence shown here is derived from an EMBL/GenBank/DDBJ whole genome shotgun (WGS) entry which is preliminary data.</text>
</comment>
<sequence length="325" mass="34204">MRSLRIALIIVTALLAVAATVSVLRHELGGGEPSAEMSEAMAVPAVPTVIDRLKAGERGLDLAVHSPALGRTASVRVLLPAGWRPGSGPWPVLYLLHGCCRSDHASWAEEGGAERLTAGAPMIVVMPEGGRVGFYSDWLDGPAWETFHIRELIPLIEREFGAGPRRAVAGFSMGGLGAIGYAARHPGLFQAAAAYSGVLDTTGDRAAVRSLVSENGEDPAGLWGGLSSHPRIWQEHNPAELAVRLRGVTVYVSCGDGEPGPLDPPGAAADYEGAMLAQARAFARRARAGGARLTTDFYGPGTHTWPYWERALGRSLPLLRAAVGA</sequence>
<name>A0A2W2HQY9_9ACTN</name>
<keyword evidence="2" id="KW-1185">Reference proteome</keyword>
<dbReference type="InterPro" id="IPR000801">
    <property type="entry name" value="Esterase-like"/>
</dbReference>
<dbReference type="InterPro" id="IPR050583">
    <property type="entry name" value="Mycobacterial_A85_antigen"/>
</dbReference>
<dbReference type="RefSeq" id="WP_111166314.1">
    <property type="nucleotide sequence ID" value="NZ_POUA01000035.1"/>
</dbReference>
<proteinExistence type="predicted"/>
<dbReference type="AlphaFoldDB" id="A0A2W2HQY9"/>
<organism evidence="1 2">
    <name type="scientific">Spongiactinospora gelatinilytica</name>
    <dbReference type="NCBI Taxonomy" id="2666298"/>
    <lineage>
        <taxon>Bacteria</taxon>
        <taxon>Bacillati</taxon>
        <taxon>Actinomycetota</taxon>
        <taxon>Actinomycetes</taxon>
        <taxon>Streptosporangiales</taxon>
        <taxon>Streptosporangiaceae</taxon>
        <taxon>Spongiactinospora</taxon>
    </lineage>
</organism>